<dbReference type="CDD" id="cd03263">
    <property type="entry name" value="ABC_subfamily_A"/>
    <property type="match status" value="1"/>
</dbReference>
<dbReference type="FunFam" id="3.40.50.300:FF:000335">
    <property type="entry name" value="ATP binding cassette subfamily A member 5"/>
    <property type="match status" value="1"/>
</dbReference>
<dbReference type="PANTHER" id="PTHR19229">
    <property type="entry name" value="ATP-BINDING CASSETTE TRANSPORTER SUBFAMILY A ABCA"/>
    <property type="match status" value="1"/>
</dbReference>
<reference evidence="11 12" key="1">
    <citation type="submission" date="2016-08" db="EMBL/GenBank/DDBJ databases">
        <title>A Parts List for Fungal Cellulosomes Revealed by Comparative Genomics.</title>
        <authorList>
            <consortium name="DOE Joint Genome Institute"/>
            <person name="Haitjema C.H."/>
            <person name="Gilmore S.P."/>
            <person name="Henske J.K."/>
            <person name="Solomon K.V."/>
            <person name="De Groot R."/>
            <person name="Kuo A."/>
            <person name="Mondo S.J."/>
            <person name="Salamov A.A."/>
            <person name="Labutti K."/>
            <person name="Zhao Z."/>
            <person name="Chiniquy J."/>
            <person name="Barry K."/>
            <person name="Brewer H.M."/>
            <person name="Purvine S.O."/>
            <person name="Wright A.T."/>
            <person name="Boxma B."/>
            <person name="Van Alen T."/>
            <person name="Hackstein J.H."/>
            <person name="Baker S.E."/>
            <person name="Grigoriev I.V."/>
            <person name="O'Malley M.A."/>
        </authorList>
    </citation>
    <scope>NUCLEOTIDE SEQUENCE [LARGE SCALE GENOMIC DNA]</scope>
    <source>
        <strain evidence="11 12">S4</strain>
    </source>
</reference>
<comment type="caution">
    <text evidence="11">The sequence shown here is derived from an EMBL/GenBank/DDBJ whole genome shotgun (WGS) entry which is preliminary data.</text>
</comment>
<evidence type="ECO:0000256" key="3">
    <source>
        <dbReference type="ARBA" id="ARBA00022448"/>
    </source>
</evidence>
<dbReference type="InterPro" id="IPR003593">
    <property type="entry name" value="AAA+_ATPase"/>
</dbReference>
<dbReference type="AlphaFoldDB" id="A0A1Y1XFJ2"/>
<keyword evidence="12" id="KW-1185">Reference proteome</keyword>
<protein>
    <submittedName>
        <fullName evidence="11">p-loop containing nucleoside triphosphate hydrolase protein</fullName>
    </submittedName>
</protein>
<dbReference type="GO" id="GO:0016020">
    <property type="term" value="C:membrane"/>
    <property type="evidence" value="ECO:0007669"/>
    <property type="project" value="UniProtKB-SubCell"/>
</dbReference>
<dbReference type="STRING" id="1754192.A0A1Y1XFJ2"/>
<evidence type="ECO:0000313" key="12">
    <source>
        <dbReference type="Proteomes" id="UP000193944"/>
    </source>
</evidence>
<dbReference type="OrthoDB" id="2173294at2759"/>
<accession>A0A1Y1XFJ2</accession>
<dbReference type="GO" id="GO:0005319">
    <property type="term" value="F:lipid transporter activity"/>
    <property type="evidence" value="ECO:0007669"/>
    <property type="project" value="TreeGrafter"/>
</dbReference>
<gene>
    <name evidence="11" type="ORF">BCR32DRAFT_200789</name>
</gene>
<dbReference type="GO" id="GO:0005524">
    <property type="term" value="F:ATP binding"/>
    <property type="evidence" value="ECO:0007669"/>
    <property type="project" value="UniProtKB-KW"/>
</dbReference>
<keyword evidence="6" id="KW-0547">Nucleotide-binding</keyword>
<keyword evidence="8" id="KW-1133">Transmembrane helix</keyword>
<dbReference type="InterPro" id="IPR003439">
    <property type="entry name" value="ABC_transporter-like_ATP-bd"/>
</dbReference>
<keyword evidence="3" id="KW-0813">Transport</keyword>
<dbReference type="PANTHER" id="PTHR19229:SF36">
    <property type="entry name" value="ATP-BINDING CASSETTE SUB-FAMILY A MEMBER 2"/>
    <property type="match status" value="1"/>
</dbReference>
<dbReference type="InterPro" id="IPR027417">
    <property type="entry name" value="P-loop_NTPase"/>
</dbReference>
<evidence type="ECO:0000259" key="10">
    <source>
        <dbReference type="PROSITE" id="PS50893"/>
    </source>
</evidence>
<evidence type="ECO:0000313" key="11">
    <source>
        <dbReference type="EMBL" id="ORX84528.1"/>
    </source>
</evidence>
<keyword evidence="5" id="KW-0677">Repeat</keyword>
<dbReference type="Pfam" id="PF00005">
    <property type="entry name" value="ABC_tran"/>
    <property type="match status" value="1"/>
</dbReference>
<evidence type="ECO:0000256" key="7">
    <source>
        <dbReference type="ARBA" id="ARBA00022840"/>
    </source>
</evidence>
<keyword evidence="9" id="KW-0472">Membrane</keyword>
<dbReference type="InterPro" id="IPR026082">
    <property type="entry name" value="ABCA"/>
</dbReference>
<feature type="domain" description="ABC transporter" evidence="10">
    <location>
        <begin position="4"/>
        <end position="234"/>
    </location>
</feature>
<dbReference type="PROSITE" id="PS50893">
    <property type="entry name" value="ABC_TRANSPORTER_2"/>
    <property type="match status" value="1"/>
</dbReference>
<dbReference type="SUPFAM" id="SSF52540">
    <property type="entry name" value="P-loop containing nucleoside triphosphate hydrolases"/>
    <property type="match status" value="1"/>
</dbReference>
<evidence type="ECO:0000256" key="9">
    <source>
        <dbReference type="ARBA" id="ARBA00023136"/>
    </source>
</evidence>
<evidence type="ECO:0000256" key="2">
    <source>
        <dbReference type="ARBA" id="ARBA00008869"/>
    </source>
</evidence>
<evidence type="ECO:0000256" key="5">
    <source>
        <dbReference type="ARBA" id="ARBA00022737"/>
    </source>
</evidence>
<proteinExistence type="inferred from homology"/>
<evidence type="ECO:0000256" key="6">
    <source>
        <dbReference type="ARBA" id="ARBA00022741"/>
    </source>
</evidence>
<organism evidence="11 12">
    <name type="scientific">Anaeromyces robustus</name>
    <dbReference type="NCBI Taxonomy" id="1754192"/>
    <lineage>
        <taxon>Eukaryota</taxon>
        <taxon>Fungi</taxon>
        <taxon>Fungi incertae sedis</taxon>
        <taxon>Chytridiomycota</taxon>
        <taxon>Chytridiomycota incertae sedis</taxon>
        <taxon>Neocallimastigomycetes</taxon>
        <taxon>Neocallimastigales</taxon>
        <taxon>Neocallimastigaceae</taxon>
        <taxon>Anaeromyces</taxon>
    </lineage>
</organism>
<dbReference type="SMART" id="SM00382">
    <property type="entry name" value="AAA"/>
    <property type="match status" value="1"/>
</dbReference>
<reference evidence="11 12" key="2">
    <citation type="submission" date="2016-08" db="EMBL/GenBank/DDBJ databases">
        <title>Pervasive Adenine N6-methylation of Active Genes in Fungi.</title>
        <authorList>
            <consortium name="DOE Joint Genome Institute"/>
            <person name="Mondo S.J."/>
            <person name="Dannebaum R.O."/>
            <person name="Kuo R.C."/>
            <person name="Labutti K."/>
            <person name="Haridas S."/>
            <person name="Kuo A."/>
            <person name="Salamov A."/>
            <person name="Ahrendt S.R."/>
            <person name="Lipzen A."/>
            <person name="Sullivan W."/>
            <person name="Andreopoulos W.B."/>
            <person name="Clum A."/>
            <person name="Lindquist E."/>
            <person name="Daum C."/>
            <person name="Ramamoorthy G.K."/>
            <person name="Gryganskyi A."/>
            <person name="Culley D."/>
            <person name="Magnuson J.K."/>
            <person name="James T.Y."/>
            <person name="O'Malley M.A."/>
            <person name="Stajich J.E."/>
            <person name="Spatafora J.W."/>
            <person name="Visel A."/>
            <person name="Grigoriev I.V."/>
        </authorList>
    </citation>
    <scope>NUCLEOTIDE SEQUENCE [LARGE SCALE GENOMIC DNA]</scope>
    <source>
        <strain evidence="11 12">S4</strain>
    </source>
</reference>
<evidence type="ECO:0000256" key="4">
    <source>
        <dbReference type="ARBA" id="ARBA00022692"/>
    </source>
</evidence>
<sequence>MDDRITFDEAKKRYTNRIVDDVTFGVDAGQCLGLLGPNGAGKTTSIYMMTGLISRNHGKVIYGNNDLNDTSLSDLSLGYCSQYDSLWKLLTVKETIQFYLNVCGYPKKDIPYYTKALIEACGIENHTNKKVSEISGGTKRKLSLIIAICSSPSYLILDEPSAGMDPFTRRYMWKLISQLKKVRETSTILTTHSTEEAEALCDRIAILIKGNLVCIDTPNSIKMNQSNHYVLEVFTDNPEEFEEYYINRCNLFGLDQTNTNSDKKQYNVESSFNHQKYTVEMKTQNIANVFSVMEEAKEKGHISQYNFGQYSLEQVFIDFVNDSK</sequence>
<comment type="similarity">
    <text evidence="2">Belongs to the ABC transporter superfamily. ABCA family.</text>
</comment>
<evidence type="ECO:0000256" key="1">
    <source>
        <dbReference type="ARBA" id="ARBA00004141"/>
    </source>
</evidence>
<dbReference type="GO" id="GO:0016887">
    <property type="term" value="F:ATP hydrolysis activity"/>
    <property type="evidence" value="ECO:0007669"/>
    <property type="project" value="InterPro"/>
</dbReference>
<keyword evidence="7" id="KW-0067">ATP-binding</keyword>
<keyword evidence="4" id="KW-0812">Transmembrane</keyword>
<evidence type="ECO:0000256" key="8">
    <source>
        <dbReference type="ARBA" id="ARBA00022989"/>
    </source>
</evidence>
<dbReference type="Proteomes" id="UP000193944">
    <property type="component" value="Unassembled WGS sequence"/>
</dbReference>
<dbReference type="Gene3D" id="3.40.50.300">
    <property type="entry name" value="P-loop containing nucleotide triphosphate hydrolases"/>
    <property type="match status" value="1"/>
</dbReference>
<dbReference type="GO" id="GO:0140359">
    <property type="term" value="F:ABC-type transporter activity"/>
    <property type="evidence" value="ECO:0007669"/>
    <property type="project" value="InterPro"/>
</dbReference>
<name>A0A1Y1XFJ2_9FUNG</name>
<comment type="subcellular location">
    <subcellularLocation>
        <location evidence="1">Membrane</location>
        <topology evidence="1">Multi-pass membrane protein</topology>
    </subcellularLocation>
</comment>
<dbReference type="EMBL" id="MCFG01000050">
    <property type="protein sequence ID" value="ORX84528.1"/>
    <property type="molecule type" value="Genomic_DNA"/>
</dbReference>
<keyword evidence="11" id="KW-0378">Hydrolase</keyword>